<dbReference type="SUPFAM" id="SSF57440">
    <property type="entry name" value="Kringle-like"/>
    <property type="match status" value="1"/>
</dbReference>
<feature type="domain" description="EGF-like" evidence="18">
    <location>
        <begin position="900"/>
        <end position="938"/>
    </location>
</feature>
<dbReference type="SUPFAM" id="SSF57196">
    <property type="entry name" value="EGF/Laminin"/>
    <property type="match status" value="2"/>
</dbReference>
<evidence type="ECO:0000256" key="4">
    <source>
        <dbReference type="ARBA" id="ARBA00022536"/>
    </source>
</evidence>
<proteinExistence type="predicted"/>
<keyword evidence="13" id="KW-0325">Glycoprotein</keyword>
<dbReference type="InterPro" id="IPR001846">
    <property type="entry name" value="VWF_type-D"/>
</dbReference>
<keyword evidence="10" id="KW-1133">Transmembrane helix</keyword>
<dbReference type="GO" id="GO:0005576">
    <property type="term" value="C:extracellular region"/>
    <property type="evidence" value="ECO:0007669"/>
    <property type="project" value="UniProtKB-SubCell"/>
</dbReference>
<feature type="domain" description="SEA" evidence="17">
    <location>
        <begin position="2281"/>
        <end position="2393"/>
    </location>
</feature>
<keyword evidence="3" id="KW-0964">Secreted</keyword>
<dbReference type="InterPro" id="IPR002919">
    <property type="entry name" value="TIL_dom"/>
</dbReference>
<dbReference type="PROSITE" id="PS50070">
    <property type="entry name" value="KRINGLE_2"/>
    <property type="match status" value="1"/>
</dbReference>
<evidence type="ECO:0000256" key="2">
    <source>
        <dbReference type="ARBA" id="ARBA00004613"/>
    </source>
</evidence>
<dbReference type="Pfam" id="PF01826">
    <property type="entry name" value="TIL"/>
    <property type="match status" value="2"/>
</dbReference>
<dbReference type="InterPro" id="IPR000742">
    <property type="entry name" value="EGF"/>
</dbReference>
<feature type="domain" description="VWFA" evidence="20">
    <location>
        <begin position="949"/>
        <end position="1120"/>
    </location>
</feature>
<evidence type="ECO:0000259" key="18">
    <source>
        <dbReference type="PROSITE" id="PS50026"/>
    </source>
</evidence>
<dbReference type="FunFam" id="2.10.25.10:FF:000247">
    <property type="entry name" value="Delta/notch like EGF repeat containing"/>
    <property type="match status" value="1"/>
</dbReference>
<dbReference type="InterPro" id="IPR038178">
    <property type="entry name" value="Kringle_sf"/>
</dbReference>
<feature type="disulfide bond" evidence="15">
    <location>
        <begin position="176"/>
        <end position="199"/>
    </location>
</feature>
<keyword evidence="12 14" id="KW-1015">Disulfide bond</keyword>
<feature type="domain" description="SEA" evidence="17">
    <location>
        <begin position="1959"/>
        <end position="2073"/>
    </location>
</feature>
<feature type="domain" description="EGF-like" evidence="18">
    <location>
        <begin position="1129"/>
        <end position="1165"/>
    </location>
</feature>
<dbReference type="InterPro" id="IPR036465">
    <property type="entry name" value="vWFA_dom_sf"/>
</dbReference>
<evidence type="ECO:0000259" key="19">
    <source>
        <dbReference type="PROSITE" id="PS50070"/>
    </source>
</evidence>
<dbReference type="GO" id="GO:0005509">
    <property type="term" value="F:calcium ion binding"/>
    <property type="evidence" value="ECO:0007669"/>
    <property type="project" value="InterPro"/>
</dbReference>
<comment type="subcellular location">
    <subcellularLocation>
        <location evidence="1">Membrane</location>
        <topology evidence="1">Single-pass membrane protein</topology>
    </subcellularLocation>
    <subcellularLocation>
        <location evidence="2">Secreted</location>
    </subcellularLocation>
</comment>
<dbReference type="CDD" id="cd19941">
    <property type="entry name" value="TIL"/>
    <property type="match status" value="3"/>
</dbReference>
<comment type="caution">
    <text evidence="14">Lacks conserved residue(s) required for the propagation of feature annotation.</text>
</comment>
<evidence type="ECO:0000259" key="21">
    <source>
        <dbReference type="PROSITE" id="PS51233"/>
    </source>
</evidence>
<evidence type="ECO:0000256" key="6">
    <source>
        <dbReference type="ARBA" id="ARBA00022692"/>
    </source>
</evidence>
<dbReference type="Gene3D" id="2.40.20.10">
    <property type="entry name" value="Plasminogen Kringle 4"/>
    <property type="match status" value="1"/>
</dbReference>
<evidence type="ECO:0000313" key="23">
    <source>
        <dbReference type="RefSeq" id="XP_035660177.1"/>
    </source>
</evidence>
<dbReference type="PROSITE" id="PS50026">
    <property type="entry name" value="EGF_3"/>
    <property type="match status" value="4"/>
</dbReference>
<dbReference type="GO" id="GO:0071944">
    <property type="term" value="C:cell periphery"/>
    <property type="evidence" value="ECO:0007669"/>
    <property type="project" value="UniProtKB-ARBA"/>
</dbReference>
<dbReference type="SUPFAM" id="SSF53300">
    <property type="entry name" value="vWA-like"/>
    <property type="match status" value="2"/>
</dbReference>
<keyword evidence="22" id="KW-1185">Reference proteome</keyword>
<feature type="domain" description="SEA" evidence="17">
    <location>
        <begin position="2828"/>
        <end position="2890"/>
    </location>
</feature>
<reference evidence="22" key="1">
    <citation type="journal article" date="2020" name="Nat. Ecol. Evol.">
        <title>Deeply conserved synteny resolves early events in vertebrate evolution.</title>
        <authorList>
            <person name="Simakov O."/>
            <person name="Marletaz F."/>
            <person name="Yue J.X."/>
            <person name="O'Connell B."/>
            <person name="Jenkins J."/>
            <person name="Brandt A."/>
            <person name="Calef R."/>
            <person name="Tung C.H."/>
            <person name="Huang T.K."/>
            <person name="Schmutz J."/>
            <person name="Satoh N."/>
            <person name="Yu J.K."/>
            <person name="Putnam N.H."/>
            <person name="Green R.E."/>
            <person name="Rokhsar D.S."/>
        </authorList>
    </citation>
    <scope>NUCLEOTIDE SEQUENCE [LARGE SCALE GENOMIC DNA]</scope>
    <source>
        <strain evidence="22">S238N-H82</strain>
    </source>
</reference>
<dbReference type="PROSITE" id="PS01186">
    <property type="entry name" value="EGF_2"/>
    <property type="match status" value="2"/>
</dbReference>
<dbReference type="GO" id="GO:0007399">
    <property type="term" value="P:nervous system development"/>
    <property type="evidence" value="ECO:0007669"/>
    <property type="project" value="UniProtKB-ARBA"/>
</dbReference>
<sequence>MVFQRRLPGSAVTCPTHSTYTTCVKNKNCVSGVSPTLPCNEGCQCDDGYVLSGRECVKQEDCGCTDVDHYHKLNSTWGRKDRVRCTCNLGNQITCKPARCGANFYWSLQGGRYSCHCRPGQDCKDFCYRGTGLTYRGKVSTTECGRPCQNWDAQLPHSHSGYSTNSSLAGLQGNFCRNPGGEVSPWCFTVDPLVRKEVCKIPQCGQAYCASNPCMNNATCQEDLESYQCTCPPGYQGDRCQIYTGCHTSTNGIDLMFLLDGSGSVTKTNFDLVKQFVKNIVQNFDIQPGTTHVGVLQYSTTVKEHFALNTYDRSAQVLSAIDRIQYMQGGTNTGAALQYLAHDSFTAAKGGHPNHQNFVIVVTDGKSSDSVMQPADELRKMGVKVFAVGVGTQVDNDTLLAIATDPKKVFQIGDFEGLNSVGKMVQETICRGENECHPNPCFNNGTCADGDRTYTCTCPGNYKGNRCQLCTGNDKSVSTCMTWGDFHYLSFDGNHLDFEGNCSYTLVQDTNDRPMFNVQLQRGYMEDGLSLSPSTISSRGSVSSRLNVSSTASTRVHVNVYGHRIILMEGRRLVLNQVLVSTPVVVGSYVHVNQSGDHVVLTTDFGLRVSYDGKQEVMVSLPGCFANRTSGLCGNYNGDAGDDNRTADGTTASSDAALVNSWQLKNDSCPPLAEFSLPTCQNMSAYLPNNTTNTTNINMAAMPCHFFMSEVNKCSKVVSPGPFFRACVQDHCALKRGQEQICQTYEAYSHECARRGIILNWRTDNFCSKTCPANSNYTACMSACPATCDNPDAQKQCFASTGQQFCVEGCRCKEGYVLSGKECILKEQCGCTKDGIYHKGNSRWTAAHHQQCTCSGNNTVSCTYVSCSHGLQWGLERGVYKCLMPSKNFSSTQNLGNKTHNSACEHSPCKNNGSCVLGVDKWSYYCTCAAGFEGPQCQTFTGCSRSQFDLVFVLESSDKVTMPNFKLMKDFVKKAVQAFDIQPGTNRIGLVQYGATVQEALSLAASNTMADVLLAVDNLKHLGGATFTQAALQHLKDTSFTSTSGDRMGYPNIAVLMTVGKPFDAPAVVAKELRDMGVHLFVVGIGNGLGNTTLEEITGHQQFAFQVNNFTDLENDAQRMQWMQAICRGRDECASNPCQNGGACVDGDYSYQCTCQQDFVGKNCERCGLPTTGVSQMDRTCTVWHGHQVMTFDHATFDLTGSCRYTLVRDKVTYGNTTQTNFNIELEWTYMSMGGNNAPMMVVGSGSSNPEDTLVKIDAGSLNLPAEYRNFSHLRTRVHVDVYGQRVTLMEGPKAFFNNLTVTPPFTTKDLHINYTGSLLQLTATSDLVVTYDGKHQVQVRIPSCYRGKTLGLCGNFNGNSSDDMLMKDGRMSTSVSDFGDSWKVGNRSCPATVDLSKLNCSTAKNQTGTNDTCGLILSRTGPFARCHAVLPPKDFYDSCIFDTCPRSAGSVNSNTNNSSRGMNATGSSSEDKKMCSSMETYARLCRSAGVLVGDWRKQNNCQMKCPANSNYSACMPFRQPTCLNPNVTRECIRQDFLSLLPSFTAIRETCVEGCQCQSGYLQSGQECVLPEDCGCTYKGVYWPKGAMFGLKDNQQCECRGNKTVVCQPVVCSQWELVDGSYRCSCVGQATCSAVASFSVNFTLAASRSFTPVFMNSTSMEYQKLQTEVETQTAALLGSAAGFQSVQVLQFARANNSAIITTLRLLVSESTSQRTLMVLRTAVNQGKVFELSVLQNSLVYRSDLSVSATSQVVIVQSWTPELLNVNSVQYKQLTYNIQIMFQQMFVTVTGLQKVEVAGFSRGENNQVVAKIRVIATYYAISMAQTRFVQLVTTGSAGQLRFNTTNVIIKRDVVLSSTTSMAVGSYTWVPSLADRSSLQYTRLKQQVEEQLTIRLVAVTGFQTLQVIDIKQGVNSTVMVVVAVYGAGYATNQLQSSFQTAVQSGQLGTIRVVRQSAMVKTDVVVSSTVSVTLAQPWSNDYTNSTTQAFNTLSKTVTHQFTEQLGGTEGFQQVTVSSFEKSGNTVRVVIHLLSTSYRAFSQVQTSLVTAVNQGQVGSISVNQTVAVAVKQNVAQSVTSTMNLVQPWTPDLLNINSMTFKTTKMQIEQSIRESLLQTVGFQAVNVARFKQTSDQRTQVILRIMAVEYAVTQAQRTVQTVVQTGQVGNIAVDANSVMVTQDVTVSNTAQMTLTQAWSANLTSTSSAAHTSLKKQVEETFAQQFVNVVGFQRVVVSKFVQQGNSVTVVVRMVMADYASTEVQQAFTAAVGAGQFGTLAVNSTSAVVKKDVTVSQSATTTIKQPWSAEYLNITSTMYKTLQTQVEQQLLTVLLSVVGVQGMRVASFKESAGNIEVLVRLVLADYASKDAQTSFKTVVSSGKIGSLTVDPVSAVVKKDVSITSTASMTLTQPFTADLINPSTQQFMILKKKVEQAFSESLIVVLGFQRVVLHKFVRTETNQTQVVLRIITADYSAADISSRFEAIAQDREVGPGVFSVRNDTTTEFKRDASISSTATTVLSTQSWSAQLTNKTSQEYMSLTQEIEDGMSLILVQNPGFKRINVKEYKQSSDGKVEVTTRVTIAPYALLETQSSFEEAIKTGQLGTVQVVNTSATIVEDVSQSATSSMVVTETWNPQLQNRESMVYKELKTKIEQTLLVNLLQTPGFQNVEVANFVKTESNQTQVVVRIISTTDTLKETQQNFVSLVEKNQLQGVTVSTTSATTRRDVASSTSAFLTLSEQTWTADLLNTSSSVFITLKERVEDGLTEQIANTLGVQRIAVTGFHEEKGKVVVDVKIIKADYATEEVRQAFNTVVQSGNILGLAINKTTAMIENDVITSSTASLVLKTEKWSANLTDDKSPQFVALASKVEEQVRTVLVPTVGFQEAKVVQFRQSDVL</sequence>
<feature type="domain" description="EGF-like" evidence="18">
    <location>
        <begin position="205"/>
        <end position="241"/>
    </location>
</feature>
<evidence type="ECO:0000256" key="1">
    <source>
        <dbReference type="ARBA" id="ARBA00004167"/>
    </source>
</evidence>
<dbReference type="InterPro" id="IPR018056">
    <property type="entry name" value="Kringle_CS"/>
</dbReference>
<evidence type="ECO:0000256" key="10">
    <source>
        <dbReference type="ARBA" id="ARBA00022989"/>
    </source>
</evidence>
<evidence type="ECO:0000256" key="13">
    <source>
        <dbReference type="ARBA" id="ARBA00023180"/>
    </source>
</evidence>
<feature type="disulfide bond" evidence="14">
    <location>
        <begin position="1155"/>
        <end position="1164"/>
    </location>
</feature>
<dbReference type="PROSITE" id="PS51233">
    <property type="entry name" value="VWFD"/>
    <property type="match status" value="2"/>
</dbReference>
<keyword evidence="7" id="KW-0732">Signal</keyword>
<organism evidence="22 23">
    <name type="scientific">Branchiostoma floridae</name>
    <name type="common">Florida lancelet</name>
    <name type="synonym">Amphioxus</name>
    <dbReference type="NCBI Taxonomy" id="7739"/>
    <lineage>
        <taxon>Eukaryota</taxon>
        <taxon>Metazoa</taxon>
        <taxon>Chordata</taxon>
        <taxon>Cephalochordata</taxon>
        <taxon>Leptocardii</taxon>
        <taxon>Amphioxiformes</taxon>
        <taxon>Branchiostomatidae</taxon>
        <taxon>Branchiostoma</taxon>
    </lineage>
</organism>
<dbReference type="PROSITE" id="PS00022">
    <property type="entry name" value="EGF_1"/>
    <property type="match status" value="4"/>
</dbReference>
<dbReference type="PROSITE" id="PS00021">
    <property type="entry name" value="KRINGLE_1"/>
    <property type="match status" value="1"/>
</dbReference>
<evidence type="ECO:0000256" key="5">
    <source>
        <dbReference type="ARBA" id="ARBA00022572"/>
    </source>
</evidence>
<dbReference type="SMART" id="SM00130">
    <property type="entry name" value="KR"/>
    <property type="match status" value="1"/>
</dbReference>
<protein>
    <submittedName>
        <fullName evidence="23">Uncharacterized protein LOC118404903</fullName>
    </submittedName>
</protein>
<dbReference type="Pfam" id="PF00094">
    <property type="entry name" value="VWD"/>
    <property type="match status" value="2"/>
</dbReference>
<feature type="domain" description="EGF-like" evidence="18">
    <location>
        <begin position="432"/>
        <end position="468"/>
    </location>
</feature>
<feature type="disulfide bond" evidence="14">
    <location>
        <begin position="928"/>
        <end position="937"/>
    </location>
</feature>
<dbReference type="SMART" id="SM00181">
    <property type="entry name" value="EGF"/>
    <property type="match status" value="6"/>
</dbReference>
<dbReference type="Gene3D" id="2.10.25.10">
    <property type="entry name" value="Laminin"/>
    <property type="match status" value="6"/>
</dbReference>
<dbReference type="CDD" id="cd00054">
    <property type="entry name" value="EGF_CA"/>
    <property type="match status" value="2"/>
</dbReference>
<evidence type="ECO:0000256" key="3">
    <source>
        <dbReference type="ARBA" id="ARBA00022525"/>
    </source>
</evidence>
<dbReference type="InterPro" id="IPR000152">
    <property type="entry name" value="EGF-type_Asp/Asn_hydroxyl_site"/>
</dbReference>
<dbReference type="PROSITE" id="PS50234">
    <property type="entry name" value="VWFA"/>
    <property type="match status" value="2"/>
</dbReference>
<evidence type="ECO:0000256" key="9">
    <source>
        <dbReference type="ARBA" id="ARBA00022837"/>
    </source>
</evidence>
<dbReference type="FunFam" id="2.10.25.10:FF:000143">
    <property type="entry name" value="Protein crumbs 1"/>
    <property type="match status" value="1"/>
</dbReference>
<evidence type="ECO:0000256" key="12">
    <source>
        <dbReference type="ARBA" id="ARBA00023157"/>
    </source>
</evidence>
<feature type="domain" description="VWFD" evidence="21">
    <location>
        <begin position="478"/>
        <end position="670"/>
    </location>
</feature>
<feature type="domain" description="VWFD" evidence="21">
    <location>
        <begin position="1179"/>
        <end position="1391"/>
    </location>
</feature>
<dbReference type="SMART" id="SM00327">
    <property type="entry name" value="VWA"/>
    <property type="match status" value="2"/>
</dbReference>
<dbReference type="GeneID" id="118404903"/>
<dbReference type="PROSITE" id="PS00010">
    <property type="entry name" value="ASX_HYDROXYL"/>
    <property type="match status" value="2"/>
</dbReference>
<dbReference type="SMART" id="SM00200">
    <property type="entry name" value="SEA"/>
    <property type="match status" value="4"/>
</dbReference>
<dbReference type="InterPro" id="IPR000001">
    <property type="entry name" value="Kringle"/>
</dbReference>
<feature type="disulfide bond" evidence="14">
    <location>
        <begin position="909"/>
        <end position="926"/>
    </location>
</feature>
<dbReference type="GO" id="GO:0016020">
    <property type="term" value="C:membrane"/>
    <property type="evidence" value="ECO:0007669"/>
    <property type="project" value="UniProtKB-SubCell"/>
</dbReference>
<dbReference type="Pfam" id="PF00051">
    <property type="entry name" value="Kringle"/>
    <property type="match status" value="1"/>
</dbReference>
<evidence type="ECO:0000256" key="14">
    <source>
        <dbReference type="PROSITE-ProRule" id="PRU00076"/>
    </source>
</evidence>
<feature type="domain" description="Kringle" evidence="19">
    <location>
        <begin position="126"/>
        <end position="204"/>
    </location>
</feature>
<dbReference type="Proteomes" id="UP000001554">
    <property type="component" value="Chromosome 17"/>
</dbReference>
<feature type="disulfide bond" evidence="15">
    <location>
        <begin position="127"/>
        <end position="204"/>
    </location>
</feature>
<keyword evidence="9" id="KW-0106">Calcium</keyword>
<accession>A0A9J7HL74</accession>
<dbReference type="InterPro" id="IPR000082">
    <property type="entry name" value="SEA_dom"/>
</dbReference>
<dbReference type="FunFam" id="2.10.25.10:FF:000055">
    <property type="entry name" value="alpha-tectorin isoform X1"/>
    <property type="match status" value="1"/>
</dbReference>
<dbReference type="OrthoDB" id="160294at2759"/>
<dbReference type="PANTHER" id="PTHR46160">
    <property type="entry name" value="ALPHA-TECTORIN-RELATED"/>
    <property type="match status" value="1"/>
</dbReference>
<feature type="domain" description="SEA" evidence="17">
    <location>
        <begin position="2612"/>
        <end position="2731"/>
    </location>
</feature>
<evidence type="ECO:0000256" key="8">
    <source>
        <dbReference type="ARBA" id="ARBA00022737"/>
    </source>
</evidence>
<evidence type="ECO:0000256" key="7">
    <source>
        <dbReference type="ARBA" id="ARBA00022729"/>
    </source>
</evidence>
<dbReference type="InterPro" id="IPR013806">
    <property type="entry name" value="Kringle-like"/>
</dbReference>
<dbReference type="PRINTS" id="PR00018">
    <property type="entry name" value="KRINGLE"/>
</dbReference>
<dbReference type="GO" id="GO:0120025">
    <property type="term" value="C:plasma membrane bounded cell projection"/>
    <property type="evidence" value="ECO:0007669"/>
    <property type="project" value="UniProtKB-ARBA"/>
</dbReference>
<dbReference type="Pfam" id="PF08742">
    <property type="entry name" value="C8"/>
    <property type="match status" value="2"/>
</dbReference>
<evidence type="ECO:0000259" key="17">
    <source>
        <dbReference type="PROSITE" id="PS50024"/>
    </source>
</evidence>
<dbReference type="InterPro" id="IPR001881">
    <property type="entry name" value="EGF-like_Ca-bd_dom"/>
</dbReference>
<name>A0A9J7HL74_BRAFL</name>
<dbReference type="SMART" id="SM00216">
    <property type="entry name" value="VWD"/>
    <property type="match status" value="2"/>
</dbReference>
<feature type="region of interest" description="Disordered" evidence="16">
    <location>
        <begin position="1453"/>
        <end position="1472"/>
    </location>
</feature>
<keyword evidence="4 14" id="KW-0245">EGF-like domain</keyword>
<feature type="compositionally biased region" description="Polar residues" evidence="16">
    <location>
        <begin position="1453"/>
        <end position="1469"/>
    </location>
</feature>
<dbReference type="PROSITE" id="PS50024">
    <property type="entry name" value="SEA"/>
    <property type="match status" value="5"/>
</dbReference>
<dbReference type="InterPro" id="IPR036084">
    <property type="entry name" value="Ser_inhib-like_sf"/>
</dbReference>
<dbReference type="RefSeq" id="XP_035660177.1">
    <property type="nucleotide sequence ID" value="XM_035804284.1"/>
</dbReference>
<dbReference type="PANTHER" id="PTHR46160:SF8">
    <property type="entry name" value="VWFD DOMAIN-CONTAINING PROTEIN"/>
    <property type="match status" value="1"/>
</dbReference>
<gene>
    <name evidence="23" type="primary">LOC118404903</name>
</gene>
<feature type="disulfide bond" evidence="14">
    <location>
        <begin position="231"/>
        <end position="240"/>
    </location>
</feature>
<evidence type="ECO:0000256" key="16">
    <source>
        <dbReference type="SAM" id="MobiDB-lite"/>
    </source>
</evidence>
<feature type="domain" description="SEA" evidence="17">
    <location>
        <begin position="1634"/>
        <end position="1751"/>
    </location>
</feature>
<dbReference type="InterPro" id="IPR052749">
    <property type="entry name" value="Alpha-tectorin"/>
</dbReference>
<dbReference type="Gene3D" id="3.40.50.410">
    <property type="entry name" value="von Willebrand factor, type A domain"/>
    <property type="match status" value="2"/>
</dbReference>
<dbReference type="SMART" id="SM00179">
    <property type="entry name" value="EGF_CA"/>
    <property type="match status" value="4"/>
</dbReference>
<dbReference type="FunFam" id="3.40.50.410:FF:000004">
    <property type="entry name" value="collagen alpha-6(VI) chain"/>
    <property type="match status" value="1"/>
</dbReference>
<dbReference type="Pfam" id="PF01390">
    <property type="entry name" value="SEA"/>
    <property type="match status" value="1"/>
</dbReference>
<dbReference type="CDD" id="cd00108">
    <property type="entry name" value="KR"/>
    <property type="match status" value="1"/>
</dbReference>
<feature type="domain" description="VWFA" evidence="20">
    <location>
        <begin position="254"/>
        <end position="429"/>
    </location>
</feature>
<feature type="disulfide bond" evidence="14">
    <location>
        <begin position="458"/>
        <end position="467"/>
    </location>
</feature>
<dbReference type="Pfam" id="PF00008">
    <property type="entry name" value="EGF"/>
    <property type="match status" value="3"/>
</dbReference>
<evidence type="ECO:0000256" key="11">
    <source>
        <dbReference type="ARBA" id="ARBA00023136"/>
    </source>
</evidence>
<dbReference type="PRINTS" id="PR00453">
    <property type="entry name" value="VWFADOMAIN"/>
</dbReference>
<dbReference type="Pfam" id="PF00092">
    <property type="entry name" value="VWA"/>
    <property type="match status" value="2"/>
</dbReference>
<keyword evidence="8" id="KW-0677">Repeat</keyword>
<keyword evidence="11" id="KW-0472">Membrane</keyword>
<evidence type="ECO:0000259" key="20">
    <source>
        <dbReference type="PROSITE" id="PS50234"/>
    </source>
</evidence>
<evidence type="ECO:0000256" key="15">
    <source>
        <dbReference type="PROSITE-ProRule" id="PRU00121"/>
    </source>
</evidence>
<keyword evidence="5 15" id="KW-0420">Kringle</keyword>
<evidence type="ECO:0000313" key="22">
    <source>
        <dbReference type="Proteomes" id="UP000001554"/>
    </source>
</evidence>
<dbReference type="InterPro" id="IPR002035">
    <property type="entry name" value="VWF_A"/>
</dbReference>
<dbReference type="SUPFAM" id="SSF57567">
    <property type="entry name" value="Serine protease inhibitors"/>
    <property type="match status" value="3"/>
</dbReference>
<keyword evidence="6" id="KW-0812">Transmembrane</keyword>
<dbReference type="SMART" id="SM00832">
    <property type="entry name" value="C8"/>
    <property type="match status" value="2"/>
</dbReference>
<feature type="disulfide bond" evidence="15">
    <location>
        <begin position="148"/>
        <end position="187"/>
    </location>
</feature>
<dbReference type="KEGG" id="bfo:118404903"/>
<reference evidence="23" key="2">
    <citation type="submission" date="2025-08" db="UniProtKB">
        <authorList>
            <consortium name="RefSeq"/>
        </authorList>
    </citation>
    <scope>IDENTIFICATION</scope>
    <source>
        <strain evidence="23">S238N-H82</strain>
        <tissue evidence="23">Testes</tissue>
    </source>
</reference>
<dbReference type="InterPro" id="IPR014853">
    <property type="entry name" value="VWF/SSPO/ZAN-like_Cys-rich_dom"/>
</dbReference>